<evidence type="ECO:0000259" key="6">
    <source>
        <dbReference type="PROSITE" id="PS51826"/>
    </source>
</evidence>
<evidence type="ECO:0000256" key="2">
    <source>
        <dbReference type="ARBA" id="ARBA00007317"/>
    </source>
</evidence>
<dbReference type="InterPro" id="IPR036625">
    <property type="entry name" value="E3-bd_dom_sf"/>
</dbReference>
<organism evidence="7">
    <name type="scientific">marine metagenome</name>
    <dbReference type="NCBI Taxonomy" id="408172"/>
    <lineage>
        <taxon>unclassified sequences</taxon>
        <taxon>metagenomes</taxon>
        <taxon>ecological metagenomes</taxon>
    </lineage>
</organism>
<accession>A0A382RZ54</accession>
<dbReference type="PROSITE" id="PS51826">
    <property type="entry name" value="PSBD"/>
    <property type="match status" value="1"/>
</dbReference>
<dbReference type="Gene3D" id="2.40.50.100">
    <property type="match status" value="1"/>
</dbReference>
<dbReference type="InterPro" id="IPR050743">
    <property type="entry name" value="2-oxoacid_DH_E2_comp"/>
</dbReference>
<comment type="similarity">
    <text evidence="2">Belongs to the 2-oxoacid dehydrogenase family.</text>
</comment>
<dbReference type="Gene3D" id="4.10.320.10">
    <property type="entry name" value="E3-binding domain"/>
    <property type="match status" value="1"/>
</dbReference>
<keyword evidence="4" id="KW-0012">Acyltransferase</keyword>
<comment type="cofactor">
    <cofactor evidence="1">
        <name>(R)-lipoate</name>
        <dbReference type="ChEBI" id="CHEBI:83088"/>
    </cofactor>
</comment>
<dbReference type="PANTHER" id="PTHR43178:SF5">
    <property type="entry name" value="LIPOAMIDE ACYLTRANSFERASE COMPONENT OF BRANCHED-CHAIN ALPHA-KETO ACID DEHYDROGENASE COMPLEX, MITOCHONDRIAL"/>
    <property type="match status" value="1"/>
</dbReference>
<dbReference type="Pfam" id="PF00364">
    <property type="entry name" value="Biotin_lipoyl"/>
    <property type="match status" value="1"/>
</dbReference>
<dbReference type="InterPro" id="IPR011053">
    <property type="entry name" value="Single_hybrid_motif"/>
</dbReference>
<dbReference type="InterPro" id="IPR004167">
    <property type="entry name" value="PSBD"/>
</dbReference>
<keyword evidence="3" id="KW-0808">Transferase</keyword>
<dbReference type="GO" id="GO:0031405">
    <property type="term" value="F:lipoic acid binding"/>
    <property type="evidence" value="ECO:0007669"/>
    <property type="project" value="TreeGrafter"/>
</dbReference>
<evidence type="ECO:0000313" key="7">
    <source>
        <dbReference type="EMBL" id="SVD02582.1"/>
    </source>
</evidence>
<name>A0A382RZ54_9ZZZZ</name>
<sequence length="173" mass="18530">MATAIIMPKLGQSVESCIIVEWKKEVGDEITQGEVICEVETDKALLEVDSSVSGTILEIFFQAGDEVSIQTNIAAVGALGENASYLRPSNMTSVKAMATVDNGIDVPADSHTVDPQLLVVSKKSDLNSNISPRANALAKKLRIDSQNVLGTGPNDRIMEKDVQLISIIHQPLT</sequence>
<evidence type="ECO:0000256" key="3">
    <source>
        <dbReference type="ARBA" id="ARBA00022679"/>
    </source>
</evidence>
<protein>
    <recommendedName>
        <fullName evidence="8">Lipoyl-binding domain-containing protein</fullName>
    </recommendedName>
</protein>
<feature type="non-terminal residue" evidence="7">
    <location>
        <position position="173"/>
    </location>
</feature>
<dbReference type="GO" id="GO:0005739">
    <property type="term" value="C:mitochondrion"/>
    <property type="evidence" value="ECO:0007669"/>
    <property type="project" value="TreeGrafter"/>
</dbReference>
<gene>
    <name evidence="7" type="ORF">METZ01_LOCUS355436</name>
</gene>
<dbReference type="SUPFAM" id="SSF47005">
    <property type="entry name" value="Peripheral subunit-binding domain of 2-oxo acid dehydrogenase complex"/>
    <property type="match status" value="1"/>
</dbReference>
<dbReference type="AlphaFoldDB" id="A0A382RZ54"/>
<feature type="domain" description="Peripheral subunit-binding (PSBD)" evidence="6">
    <location>
        <begin position="129"/>
        <end position="166"/>
    </location>
</feature>
<dbReference type="PROSITE" id="PS50968">
    <property type="entry name" value="BIOTINYL_LIPOYL"/>
    <property type="match status" value="1"/>
</dbReference>
<dbReference type="GO" id="GO:0016407">
    <property type="term" value="F:acetyltransferase activity"/>
    <property type="evidence" value="ECO:0007669"/>
    <property type="project" value="TreeGrafter"/>
</dbReference>
<dbReference type="EMBL" id="UINC01125029">
    <property type="protein sequence ID" value="SVD02582.1"/>
    <property type="molecule type" value="Genomic_DNA"/>
</dbReference>
<evidence type="ECO:0000256" key="1">
    <source>
        <dbReference type="ARBA" id="ARBA00001938"/>
    </source>
</evidence>
<reference evidence="7" key="1">
    <citation type="submission" date="2018-05" db="EMBL/GenBank/DDBJ databases">
        <authorList>
            <person name="Lanie J.A."/>
            <person name="Ng W.-L."/>
            <person name="Kazmierczak K.M."/>
            <person name="Andrzejewski T.M."/>
            <person name="Davidsen T.M."/>
            <person name="Wayne K.J."/>
            <person name="Tettelin H."/>
            <person name="Glass J.I."/>
            <person name="Rusch D."/>
            <person name="Podicherti R."/>
            <person name="Tsui H.-C.T."/>
            <person name="Winkler M.E."/>
        </authorList>
    </citation>
    <scope>NUCLEOTIDE SEQUENCE</scope>
</reference>
<dbReference type="PANTHER" id="PTHR43178">
    <property type="entry name" value="DIHYDROLIPOAMIDE ACETYLTRANSFERASE COMPONENT OF PYRUVATE DEHYDROGENASE COMPLEX"/>
    <property type="match status" value="1"/>
</dbReference>
<dbReference type="CDD" id="cd06849">
    <property type="entry name" value="lipoyl_domain"/>
    <property type="match status" value="1"/>
</dbReference>
<evidence type="ECO:0008006" key="8">
    <source>
        <dbReference type="Google" id="ProtNLM"/>
    </source>
</evidence>
<proteinExistence type="inferred from homology"/>
<dbReference type="Pfam" id="PF02817">
    <property type="entry name" value="E3_binding"/>
    <property type="match status" value="1"/>
</dbReference>
<dbReference type="InterPro" id="IPR000089">
    <property type="entry name" value="Biotin_lipoyl"/>
</dbReference>
<evidence type="ECO:0000256" key="4">
    <source>
        <dbReference type="ARBA" id="ARBA00023315"/>
    </source>
</evidence>
<evidence type="ECO:0000259" key="5">
    <source>
        <dbReference type="PROSITE" id="PS50968"/>
    </source>
</evidence>
<dbReference type="SUPFAM" id="SSF51230">
    <property type="entry name" value="Single hybrid motif"/>
    <property type="match status" value="1"/>
</dbReference>
<feature type="domain" description="Lipoyl-binding" evidence="5">
    <location>
        <begin position="2"/>
        <end position="77"/>
    </location>
</feature>